<dbReference type="SUPFAM" id="SSF54928">
    <property type="entry name" value="RNA-binding domain, RBD"/>
    <property type="match status" value="1"/>
</dbReference>
<sequence>MSTSKIPSVINPDILPPPSPKVSAPSGDRSLSPDNSAGAPNKRSRTVSTDDMEVEPITTITPTTTTTSGPVSGLVSTVPSGLPVNKVTVLAQPQTQITNASLEASIHAHPLPASTVPPTNDKGKTVAFDVPVRQPSPDGNAAAIKSSPSRFHAAAYLHDAPVAFKEKFTTNRTMCDEVDRALSRYSSYGSRARCEGSGDNKRILVSFFVQDDLSACVQLPCADLLDLVFTPYSPTEARRSDEEKSLFVTDIPLFLNETQVRQAFSRYGTVVKCKLNTRNYYYNAHIQFADASSVTQFEDIWAIICLGNSLRVCLASYSKSQRDSRREHVAILAGIPKNIKEADLLEIASQVNAKAINIPLSYNSYKPKPYAYFNFASFENLEAAKELTVAFRGKGLAWHSPDEAKNLCHSQPARKTNDRLNKLYTRFNAGPQRGRSNARQSRSSSGSRSRSRSNSRSRNGNSSTTRSTKASHSNPGPSAAGAPNRPPRNHSRTPHKLAQNSDINQSVHDSALNSSTQVSPTLPPDVIKEIKDQLTVMAETLRALDARVEALEYSITDHTYRLSELEAAMGFDDAPGHNDNTNYQPES</sequence>
<dbReference type="Proteomes" id="UP000234323">
    <property type="component" value="Unassembled WGS sequence"/>
</dbReference>
<feature type="region of interest" description="Disordered" evidence="2">
    <location>
        <begin position="1"/>
        <end position="72"/>
    </location>
</feature>
<dbReference type="GO" id="GO:0003723">
    <property type="term" value="F:RNA binding"/>
    <property type="evidence" value="ECO:0007669"/>
    <property type="project" value="UniProtKB-UniRule"/>
</dbReference>
<dbReference type="Gene3D" id="3.30.70.330">
    <property type="match status" value="1"/>
</dbReference>
<organism evidence="4 5">
    <name type="scientific">Rhizophagus irregularis</name>
    <dbReference type="NCBI Taxonomy" id="588596"/>
    <lineage>
        <taxon>Eukaryota</taxon>
        <taxon>Fungi</taxon>
        <taxon>Fungi incertae sedis</taxon>
        <taxon>Mucoromycota</taxon>
        <taxon>Glomeromycotina</taxon>
        <taxon>Glomeromycetes</taxon>
        <taxon>Glomerales</taxon>
        <taxon>Glomeraceae</taxon>
        <taxon>Rhizophagus</taxon>
    </lineage>
</organism>
<feature type="compositionally biased region" description="Low complexity" evidence="2">
    <location>
        <begin position="456"/>
        <end position="468"/>
    </location>
</feature>
<feature type="compositionally biased region" description="Low complexity" evidence="2">
    <location>
        <begin position="433"/>
        <end position="448"/>
    </location>
</feature>
<proteinExistence type="predicted"/>
<feature type="compositionally biased region" description="Low complexity" evidence="2">
    <location>
        <begin position="56"/>
        <end position="72"/>
    </location>
</feature>
<dbReference type="VEuPathDB" id="FungiDB:RhiirA1_467699"/>
<dbReference type="VEuPathDB" id="FungiDB:FUN_013765"/>
<feature type="region of interest" description="Disordered" evidence="2">
    <location>
        <begin position="426"/>
        <end position="499"/>
    </location>
</feature>
<evidence type="ECO:0000256" key="2">
    <source>
        <dbReference type="SAM" id="MobiDB-lite"/>
    </source>
</evidence>
<feature type="domain" description="RRM" evidence="3">
    <location>
        <begin position="244"/>
        <end position="317"/>
    </location>
</feature>
<gene>
    <name evidence="4" type="ORF">RhiirA4_426991</name>
</gene>
<dbReference type="AlphaFoldDB" id="A0A2I1H7C1"/>
<dbReference type="InterPro" id="IPR000504">
    <property type="entry name" value="RRM_dom"/>
</dbReference>
<evidence type="ECO:0000256" key="1">
    <source>
        <dbReference type="PROSITE-ProRule" id="PRU00176"/>
    </source>
</evidence>
<dbReference type="SMART" id="SM00360">
    <property type="entry name" value="RRM"/>
    <property type="match status" value="2"/>
</dbReference>
<dbReference type="CDD" id="cd00590">
    <property type="entry name" value="RRM_SF"/>
    <property type="match status" value="1"/>
</dbReference>
<dbReference type="PROSITE" id="PS50102">
    <property type="entry name" value="RRM"/>
    <property type="match status" value="1"/>
</dbReference>
<name>A0A2I1H7C1_9GLOM</name>
<dbReference type="InterPro" id="IPR012677">
    <property type="entry name" value="Nucleotide-bd_a/b_plait_sf"/>
</dbReference>
<accession>A0A2I1H7C1</accession>
<evidence type="ECO:0000259" key="3">
    <source>
        <dbReference type="PROSITE" id="PS50102"/>
    </source>
</evidence>
<dbReference type="EMBL" id="LLXI01001679">
    <property type="protein sequence ID" value="PKY54751.1"/>
    <property type="molecule type" value="Genomic_DNA"/>
</dbReference>
<comment type="caution">
    <text evidence="4">The sequence shown here is derived from an EMBL/GenBank/DDBJ whole genome shotgun (WGS) entry which is preliminary data.</text>
</comment>
<protein>
    <recommendedName>
        <fullName evidence="3">RRM domain-containing protein</fullName>
    </recommendedName>
</protein>
<dbReference type="InterPro" id="IPR035979">
    <property type="entry name" value="RBD_domain_sf"/>
</dbReference>
<evidence type="ECO:0000313" key="4">
    <source>
        <dbReference type="EMBL" id="PKY54751.1"/>
    </source>
</evidence>
<keyword evidence="5" id="KW-1185">Reference proteome</keyword>
<dbReference type="VEuPathDB" id="FungiDB:RhiirFUN_017353"/>
<reference evidence="4 5" key="1">
    <citation type="submission" date="2015-10" db="EMBL/GenBank/DDBJ databases">
        <title>Genome analyses suggest a sexual origin of heterokaryosis in a supposedly ancient asexual fungus.</title>
        <authorList>
            <person name="Ropars J."/>
            <person name="Sedzielewska K."/>
            <person name="Noel J."/>
            <person name="Charron P."/>
            <person name="Farinelli L."/>
            <person name="Marton T."/>
            <person name="Kruger M."/>
            <person name="Pelin A."/>
            <person name="Brachmann A."/>
            <person name="Corradi N."/>
        </authorList>
    </citation>
    <scope>NUCLEOTIDE SEQUENCE [LARGE SCALE GENOMIC DNA]</scope>
    <source>
        <strain evidence="4 5">A4</strain>
    </source>
</reference>
<evidence type="ECO:0000313" key="5">
    <source>
        <dbReference type="Proteomes" id="UP000234323"/>
    </source>
</evidence>
<keyword evidence="1" id="KW-0694">RNA-binding</keyword>